<proteinExistence type="predicted"/>
<keyword evidence="2" id="KW-1185">Reference proteome</keyword>
<organism evidence="1 2">
    <name type="scientific">Plantactinospora endophytica</name>
    <dbReference type="NCBI Taxonomy" id="673535"/>
    <lineage>
        <taxon>Bacteria</taxon>
        <taxon>Bacillati</taxon>
        <taxon>Actinomycetota</taxon>
        <taxon>Actinomycetes</taxon>
        <taxon>Micromonosporales</taxon>
        <taxon>Micromonosporaceae</taxon>
        <taxon>Plantactinospora</taxon>
    </lineage>
</organism>
<protein>
    <submittedName>
        <fullName evidence="1">Uncharacterized protein</fullName>
    </submittedName>
</protein>
<accession>A0ABQ4E8E8</accession>
<reference evidence="1 2" key="1">
    <citation type="submission" date="2021-01" db="EMBL/GenBank/DDBJ databases">
        <title>Whole genome shotgun sequence of Plantactinospora endophytica NBRC 110450.</title>
        <authorList>
            <person name="Komaki H."/>
            <person name="Tamura T."/>
        </authorList>
    </citation>
    <scope>NUCLEOTIDE SEQUENCE [LARGE SCALE GENOMIC DNA]</scope>
    <source>
        <strain evidence="1 2">NBRC 110450</strain>
    </source>
</reference>
<dbReference type="Proteomes" id="UP000646749">
    <property type="component" value="Unassembled WGS sequence"/>
</dbReference>
<gene>
    <name evidence="1" type="ORF">Pen02_54930</name>
</gene>
<dbReference type="EMBL" id="BONW01000028">
    <property type="protein sequence ID" value="GIG90557.1"/>
    <property type="molecule type" value="Genomic_DNA"/>
</dbReference>
<evidence type="ECO:0000313" key="2">
    <source>
        <dbReference type="Proteomes" id="UP000646749"/>
    </source>
</evidence>
<name>A0ABQ4E8E8_9ACTN</name>
<comment type="caution">
    <text evidence="1">The sequence shown here is derived from an EMBL/GenBank/DDBJ whole genome shotgun (WGS) entry which is preliminary data.</text>
</comment>
<evidence type="ECO:0000313" key="1">
    <source>
        <dbReference type="EMBL" id="GIG90557.1"/>
    </source>
</evidence>
<sequence length="106" mass="11052">MILRCPGWDKALSVPTVLSAAPGSVDIGQCQYKSTCDGRQWKCPTSVIGSPVDGAARDLGARMPPIVVVDLRNVEGLGSRRSAGEGPGAVLGAASRHYIDDRQASC</sequence>